<evidence type="ECO:0000256" key="8">
    <source>
        <dbReference type="ARBA" id="ARBA00038436"/>
    </source>
</evidence>
<feature type="transmembrane region" description="Helical" evidence="9">
    <location>
        <begin position="123"/>
        <end position="143"/>
    </location>
</feature>
<reference evidence="11 12" key="1">
    <citation type="submission" date="2018-12" db="EMBL/GenBank/DDBJ databases">
        <authorList>
            <person name="Yu L."/>
        </authorList>
    </citation>
    <scope>NUCLEOTIDE SEQUENCE [LARGE SCALE GENOMIC DNA]</scope>
    <source>
        <strain evidence="11 12">S5H2222</strain>
    </source>
</reference>
<dbReference type="GO" id="GO:0005886">
    <property type="term" value="C:plasma membrane"/>
    <property type="evidence" value="ECO:0007669"/>
    <property type="project" value="UniProtKB-SubCell"/>
</dbReference>
<evidence type="ECO:0000256" key="7">
    <source>
        <dbReference type="ARBA" id="ARBA00023136"/>
    </source>
</evidence>
<evidence type="ECO:0000313" key="11">
    <source>
        <dbReference type="EMBL" id="RTQ94333.1"/>
    </source>
</evidence>
<keyword evidence="5 9" id="KW-0812">Transmembrane</keyword>
<comment type="caution">
    <text evidence="11">The sequence shown here is derived from an EMBL/GenBank/DDBJ whole genome shotgun (WGS) entry which is preliminary data.</text>
</comment>
<accession>A0A3S0I2X0</accession>
<evidence type="ECO:0000256" key="9">
    <source>
        <dbReference type="SAM" id="Phobius"/>
    </source>
</evidence>
<keyword evidence="3" id="KW-1003">Cell membrane</keyword>
<dbReference type="OrthoDB" id="9815614at2"/>
<keyword evidence="7 9" id="KW-0472">Membrane</keyword>
<evidence type="ECO:0000259" key="10">
    <source>
        <dbReference type="Pfam" id="PF04290"/>
    </source>
</evidence>
<evidence type="ECO:0000313" key="12">
    <source>
        <dbReference type="Proteomes" id="UP000276349"/>
    </source>
</evidence>
<feature type="transmembrane region" description="Helical" evidence="9">
    <location>
        <begin position="43"/>
        <end position="61"/>
    </location>
</feature>
<comment type="subcellular location">
    <subcellularLocation>
        <location evidence="1">Cell inner membrane</location>
        <topology evidence="1">Multi-pass membrane protein</topology>
    </subcellularLocation>
</comment>
<comment type="similarity">
    <text evidence="8">Belongs to the TRAP transporter small permease family.</text>
</comment>
<gene>
    <name evidence="11" type="ORF">EKG35_06130</name>
</gene>
<sequence length="159" mass="18399">MKYVKKIEEYFVGLLILLVSVGLFINIISREIFKYNFDGTEEFIRYSMIYITFIGMAICFRKGLHVGVDLLMTSLKTDRKRYLQLLINILALVFMIFLVKYGVDLVMFSYNSGQISPSLEIKTYMIYLAIPVGALLSILHISINTIKLLKNKSIDFNEE</sequence>
<keyword evidence="4" id="KW-0997">Cell inner membrane</keyword>
<keyword evidence="12" id="KW-1185">Reference proteome</keyword>
<proteinExistence type="inferred from homology"/>
<evidence type="ECO:0000256" key="5">
    <source>
        <dbReference type="ARBA" id="ARBA00022692"/>
    </source>
</evidence>
<dbReference type="AlphaFoldDB" id="A0A3S0I2X0"/>
<feature type="domain" description="Tripartite ATP-independent periplasmic transporters DctQ component" evidence="10">
    <location>
        <begin position="21"/>
        <end position="150"/>
    </location>
</feature>
<dbReference type="PANTHER" id="PTHR35011">
    <property type="entry name" value="2,3-DIKETO-L-GULONATE TRAP TRANSPORTER SMALL PERMEASE PROTEIN YIAM"/>
    <property type="match status" value="1"/>
</dbReference>
<organism evidence="11 12">
    <name type="scientific">Lysinibacillus telephonicus</name>
    <dbReference type="NCBI Taxonomy" id="1714840"/>
    <lineage>
        <taxon>Bacteria</taxon>
        <taxon>Bacillati</taxon>
        <taxon>Bacillota</taxon>
        <taxon>Bacilli</taxon>
        <taxon>Bacillales</taxon>
        <taxon>Bacillaceae</taxon>
        <taxon>Lysinibacillus</taxon>
    </lineage>
</organism>
<dbReference type="PANTHER" id="PTHR35011:SF2">
    <property type="entry name" value="2,3-DIKETO-L-GULONATE TRAP TRANSPORTER SMALL PERMEASE PROTEIN YIAM"/>
    <property type="match status" value="1"/>
</dbReference>
<evidence type="ECO:0000256" key="2">
    <source>
        <dbReference type="ARBA" id="ARBA00022448"/>
    </source>
</evidence>
<dbReference type="RefSeq" id="WP_126293561.1">
    <property type="nucleotide sequence ID" value="NZ_CP185866.1"/>
</dbReference>
<evidence type="ECO:0000256" key="4">
    <source>
        <dbReference type="ARBA" id="ARBA00022519"/>
    </source>
</evidence>
<dbReference type="InterPro" id="IPR055348">
    <property type="entry name" value="DctQ"/>
</dbReference>
<name>A0A3S0I2X0_9BACI</name>
<evidence type="ECO:0000256" key="6">
    <source>
        <dbReference type="ARBA" id="ARBA00022989"/>
    </source>
</evidence>
<dbReference type="EMBL" id="RXNR01000012">
    <property type="protein sequence ID" value="RTQ94333.1"/>
    <property type="molecule type" value="Genomic_DNA"/>
</dbReference>
<protein>
    <submittedName>
        <fullName evidence="11">TRAP transporter small permease</fullName>
    </submittedName>
</protein>
<keyword evidence="6 9" id="KW-1133">Transmembrane helix</keyword>
<dbReference type="InterPro" id="IPR007387">
    <property type="entry name" value="TRAP_DctQ"/>
</dbReference>
<keyword evidence="2" id="KW-0813">Transport</keyword>
<evidence type="ECO:0000256" key="1">
    <source>
        <dbReference type="ARBA" id="ARBA00004429"/>
    </source>
</evidence>
<evidence type="ECO:0000256" key="3">
    <source>
        <dbReference type="ARBA" id="ARBA00022475"/>
    </source>
</evidence>
<dbReference type="GO" id="GO:0015740">
    <property type="term" value="P:C4-dicarboxylate transport"/>
    <property type="evidence" value="ECO:0007669"/>
    <property type="project" value="TreeGrafter"/>
</dbReference>
<dbReference type="GO" id="GO:0022857">
    <property type="term" value="F:transmembrane transporter activity"/>
    <property type="evidence" value="ECO:0007669"/>
    <property type="project" value="TreeGrafter"/>
</dbReference>
<feature type="transmembrane region" description="Helical" evidence="9">
    <location>
        <begin position="82"/>
        <end position="103"/>
    </location>
</feature>
<dbReference type="Proteomes" id="UP000276349">
    <property type="component" value="Unassembled WGS sequence"/>
</dbReference>
<feature type="transmembrane region" description="Helical" evidence="9">
    <location>
        <begin position="7"/>
        <end position="28"/>
    </location>
</feature>
<dbReference type="Pfam" id="PF04290">
    <property type="entry name" value="DctQ"/>
    <property type="match status" value="1"/>
</dbReference>